<protein>
    <submittedName>
        <fullName evidence="1">Uncharacterized protein</fullName>
    </submittedName>
</protein>
<gene>
    <name evidence="1" type="ORF">NCTC10343_02882</name>
</gene>
<dbReference type="AlphaFoldDB" id="A0A378XZY8"/>
<accession>A0A378XZY8</accession>
<name>A0A378XZY8_PAEPO</name>
<evidence type="ECO:0000313" key="1">
    <source>
        <dbReference type="EMBL" id="SUA70013.1"/>
    </source>
</evidence>
<sequence length="46" mass="5324">MFAVQILRFDGVRSLEEAARLLEESSILDEVVNDELWPAHEPLTKR</sequence>
<organism evidence="1 2">
    <name type="scientific">Paenibacillus polymyxa</name>
    <name type="common">Bacillus polymyxa</name>
    <dbReference type="NCBI Taxonomy" id="1406"/>
    <lineage>
        <taxon>Bacteria</taxon>
        <taxon>Bacillati</taxon>
        <taxon>Bacillota</taxon>
        <taxon>Bacilli</taxon>
        <taxon>Bacillales</taxon>
        <taxon>Paenibacillaceae</taxon>
        <taxon>Paenibacillus</taxon>
    </lineage>
</organism>
<dbReference type="Proteomes" id="UP000254400">
    <property type="component" value="Unassembled WGS sequence"/>
</dbReference>
<evidence type="ECO:0000313" key="2">
    <source>
        <dbReference type="Proteomes" id="UP000254400"/>
    </source>
</evidence>
<dbReference type="EMBL" id="UGSC01000001">
    <property type="protein sequence ID" value="SUA70013.1"/>
    <property type="molecule type" value="Genomic_DNA"/>
</dbReference>
<reference evidence="1 2" key="1">
    <citation type="submission" date="2018-06" db="EMBL/GenBank/DDBJ databases">
        <authorList>
            <consortium name="Pathogen Informatics"/>
            <person name="Doyle S."/>
        </authorList>
    </citation>
    <scope>NUCLEOTIDE SEQUENCE [LARGE SCALE GENOMIC DNA]</scope>
    <source>
        <strain evidence="1 2">NCTC10343</strain>
    </source>
</reference>
<proteinExistence type="predicted"/>